<dbReference type="STRING" id="1770053.SAMN05216551_103158"/>
<dbReference type="OrthoDB" id="8907575at2"/>
<evidence type="ECO:0000313" key="6">
    <source>
        <dbReference type="Proteomes" id="UP000243719"/>
    </source>
</evidence>
<dbReference type="InterPro" id="IPR036388">
    <property type="entry name" value="WH-like_DNA-bd_sf"/>
</dbReference>
<dbReference type="AlphaFoldDB" id="A0A1H2PM96"/>
<dbReference type="InterPro" id="IPR023187">
    <property type="entry name" value="Tscrpt_reg_MarR-type_CS"/>
</dbReference>
<evidence type="ECO:0000256" key="3">
    <source>
        <dbReference type="ARBA" id="ARBA00023163"/>
    </source>
</evidence>
<dbReference type="PROSITE" id="PS01117">
    <property type="entry name" value="HTH_MARR_1"/>
    <property type="match status" value="1"/>
</dbReference>
<evidence type="ECO:0000256" key="2">
    <source>
        <dbReference type="ARBA" id="ARBA00023125"/>
    </source>
</evidence>
<dbReference type="GO" id="GO:0003677">
    <property type="term" value="F:DNA binding"/>
    <property type="evidence" value="ECO:0007669"/>
    <property type="project" value="UniProtKB-KW"/>
</dbReference>
<dbReference type="CDD" id="cd00090">
    <property type="entry name" value="HTH_ARSR"/>
    <property type="match status" value="1"/>
</dbReference>
<proteinExistence type="predicted"/>
<dbReference type="SMART" id="SM00347">
    <property type="entry name" value="HTH_MARR"/>
    <property type="match status" value="1"/>
</dbReference>
<feature type="domain" description="HTH marR-type" evidence="4">
    <location>
        <begin position="21"/>
        <end position="153"/>
    </location>
</feature>
<reference evidence="6" key="1">
    <citation type="submission" date="2016-09" db="EMBL/GenBank/DDBJ databases">
        <authorList>
            <person name="Varghese N."/>
            <person name="Submissions S."/>
        </authorList>
    </citation>
    <scope>NUCLEOTIDE SEQUENCE [LARGE SCALE GENOMIC DNA]</scope>
    <source>
        <strain evidence="6">JS23</strain>
    </source>
</reference>
<dbReference type="InterPro" id="IPR039422">
    <property type="entry name" value="MarR/SlyA-like"/>
</dbReference>
<keyword evidence="2 5" id="KW-0238">DNA-binding</keyword>
<dbReference type="EMBL" id="FNLO01000003">
    <property type="protein sequence ID" value="SDV47618.1"/>
    <property type="molecule type" value="Genomic_DNA"/>
</dbReference>
<dbReference type="Proteomes" id="UP000243719">
    <property type="component" value="Unassembled WGS sequence"/>
</dbReference>
<evidence type="ECO:0000256" key="1">
    <source>
        <dbReference type="ARBA" id="ARBA00023015"/>
    </source>
</evidence>
<evidence type="ECO:0000313" key="5">
    <source>
        <dbReference type="EMBL" id="SDV47618.1"/>
    </source>
</evidence>
<sequence>MSDDDRADADAPGAPARYAADESLGYLLARVRSALSTSVHRRASVELGLSGKQAIALKLIHSGRCTAAEIAREYGLEASAVTRLLDRLEDGGLVTRERSVADRRVVELSLTVKGEEVESRVRTIINDALEQMMTGFTFDEGKFLQALLKRMLANSQAANQCRPETGEGDCLDSC</sequence>
<gene>
    <name evidence="5" type="ORF">SAMN05216551_103158</name>
</gene>
<dbReference type="Pfam" id="PF12802">
    <property type="entry name" value="MarR_2"/>
    <property type="match status" value="1"/>
</dbReference>
<dbReference type="RefSeq" id="WP_091906273.1">
    <property type="nucleotide sequence ID" value="NZ_FNLO01000003.1"/>
</dbReference>
<dbReference type="SUPFAM" id="SSF46785">
    <property type="entry name" value="Winged helix' DNA-binding domain"/>
    <property type="match status" value="1"/>
</dbReference>
<dbReference type="InterPro" id="IPR011991">
    <property type="entry name" value="ArsR-like_HTH"/>
</dbReference>
<dbReference type="PANTHER" id="PTHR33164">
    <property type="entry name" value="TRANSCRIPTIONAL REGULATOR, MARR FAMILY"/>
    <property type="match status" value="1"/>
</dbReference>
<dbReference type="PANTHER" id="PTHR33164:SF64">
    <property type="entry name" value="TRANSCRIPTIONAL REGULATOR SLYA"/>
    <property type="match status" value="1"/>
</dbReference>
<name>A0A1H2PM96_9BURK</name>
<evidence type="ECO:0000259" key="4">
    <source>
        <dbReference type="PROSITE" id="PS50995"/>
    </source>
</evidence>
<dbReference type="InterPro" id="IPR000835">
    <property type="entry name" value="HTH_MarR-typ"/>
</dbReference>
<organism evidence="5 6">
    <name type="scientific">Chitinasiproducens palmae</name>
    <dbReference type="NCBI Taxonomy" id="1770053"/>
    <lineage>
        <taxon>Bacteria</taxon>
        <taxon>Pseudomonadati</taxon>
        <taxon>Pseudomonadota</taxon>
        <taxon>Betaproteobacteria</taxon>
        <taxon>Burkholderiales</taxon>
        <taxon>Burkholderiaceae</taxon>
        <taxon>Chitinasiproducens</taxon>
    </lineage>
</organism>
<dbReference type="GO" id="GO:0006950">
    <property type="term" value="P:response to stress"/>
    <property type="evidence" value="ECO:0007669"/>
    <property type="project" value="TreeGrafter"/>
</dbReference>
<dbReference type="PRINTS" id="PR00598">
    <property type="entry name" value="HTHMARR"/>
</dbReference>
<keyword evidence="3" id="KW-0804">Transcription</keyword>
<dbReference type="Gene3D" id="1.10.10.10">
    <property type="entry name" value="Winged helix-like DNA-binding domain superfamily/Winged helix DNA-binding domain"/>
    <property type="match status" value="1"/>
</dbReference>
<dbReference type="GO" id="GO:0003700">
    <property type="term" value="F:DNA-binding transcription factor activity"/>
    <property type="evidence" value="ECO:0007669"/>
    <property type="project" value="InterPro"/>
</dbReference>
<keyword evidence="6" id="KW-1185">Reference proteome</keyword>
<dbReference type="InterPro" id="IPR036390">
    <property type="entry name" value="WH_DNA-bd_sf"/>
</dbReference>
<protein>
    <submittedName>
        <fullName evidence="5">DNA-binding transcriptional regulator, MarR family</fullName>
    </submittedName>
</protein>
<keyword evidence="1" id="KW-0805">Transcription regulation</keyword>
<accession>A0A1H2PM96</accession>
<dbReference type="PROSITE" id="PS50995">
    <property type="entry name" value="HTH_MARR_2"/>
    <property type="match status" value="1"/>
</dbReference>